<dbReference type="Proteomes" id="UP000183200">
    <property type="component" value="Unassembled WGS sequence"/>
</dbReference>
<dbReference type="InterPro" id="IPR012677">
    <property type="entry name" value="Nucleotide-bd_a/b_plait_sf"/>
</dbReference>
<evidence type="ECO:0000256" key="1">
    <source>
        <dbReference type="ARBA" id="ARBA00022884"/>
    </source>
</evidence>
<accession>A0A1G9UW64</accession>
<sequence>MEKLFVGGFPPEIHEVQLAELFSIHGEVNTVKFIYDRATKKCKGYGFIEMSSTEVAENAVSALNGTLLAGRELSVRIASKEKDSVEVTPTPPISTEYLKVERNSLPIKKRQRRPRL</sequence>
<dbReference type="Pfam" id="PF00076">
    <property type="entry name" value="RRM_1"/>
    <property type="match status" value="1"/>
</dbReference>
<keyword evidence="1" id="KW-0694">RNA-binding</keyword>
<dbReference type="AlphaFoldDB" id="A0A1G9UW64"/>
<dbReference type="PROSITE" id="PS50102">
    <property type="entry name" value="RRM"/>
    <property type="match status" value="1"/>
</dbReference>
<organism evidence="3 4">
    <name type="scientific">Pedobacter steynii</name>
    <dbReference type="NCBI Taxonomy" id="430522"/>
    <lineage>
        <taxon>Bacteria</taxon>
        <taxon>Pseudomonadati</taxon>
        <taxon>Bacteroidota</taxon>
        <taxon>Sphingobacteriia</taxon>
        <taxon>Sphingobacteriales</taxon>
        <taxon>Sphingobacteriaceae</taxon>
        <taxon>Pedobacter</taxon>
    </lineage>
</organism>
<dbReference type="PANTHER" id="PTHR48025:SF1">
    <property type="entry name" value="RRM DOMAIN-CONTAINING PROTEIN"/>
    <property type="match status" value="1"/>
</dbReference>
<feature type="domain" description="RRM" evidence="2">
    <location>
        <begin position="2"/>
        <end position="80"/>
    </location>
</feature>
<dbReference type="EMBL" id="FNGY01000004">
    <property type="protein sequence ID" value="SDM64089.1"/>
    <property type="molecule type" value="Genomic_DNA"/>
</dbReference>
<dbReference type="GO" id="GO:0003729">
    <property type="term" value="F:mRNA binding"/>
    <property type="evidence" value="ECO:0007669"/>
    <property type="project" value="TreeGrafter"/>
</dbReference>
<evidence type="ECO:0000313" key="3">
    <source>
        <dbReference type="EMBL" id="SDM64089.1"/>
    </source>
</evidence>
<dbReference type="SMART" id="SM00360">
    <property type="entry name" value="RRM"/>
    <property type="match status" value="1"/>
</dbReference>
<dbReference type="SUPFAM" id="SSF54928">
    <property type="entry name" value="RNA-binding domain, RBD"/>
    <property type="match status" value="1"/>
</dbReference>
<proteinExistence type="predicted"/>
<dbReference type="PANTHER" id="PTHR48025">
    <property type="entry name" value="OS02G0815200 PROTEIN"/>
    <property type="match status" value="1"/>
</dbReference>
<dbReference type="InterPro" id="IPR035979">
    <property type="entry name" value="RBD_domain_sf"/>
</dbReference>
<dbReference type="RefSeq" id="WP_074607588.1">
    <property type="nucleotide sequence ID" value="NZ_FNGY01000004.1"/>
</dbReference>
<protein>
    <submittedName>
        <fullName evidence="3">RNA recognition motif. (A.k.a. RRM, RBD, or RNP domain)</fullName>
    </submittedName>
</protein>
<evidence type="ECO:0000259" key="2">
    <source>
        <dbReference type="PROSITE" id="PS50102"/>
    </source>
</evidence>
<name>A0A1G9UW64_9SPHI</name>
<keyword evidence="4" id="KW-1185">Reference proteome</keyword>
<dbReference type="OrthoDB" id="797376at2"/>
<dbReference type="InterPro" id="IPR000504">
    <property type="entry name" value="RRM_dom"/>
</dbReference>
<reference evidence="4" key="1">
    <citation type="submission" date="2016-10" db="EMBL/GenBank/DDBJ databases">
        <authorList>
            <person name="Varghese N."/>
            <person name="Submissions S."/>
        </authorList>
    </citation>
    <scope>NUCLEOTIDE SEQUENCE [LARGE SCALE GENOMIC DNA]</scope>
    <source>
        <strain evidence="4">DSM 19110</strain>
    </source>
</reference>
<dbReference type="InterPro" id="IPR050502">
    <property type="entry name" value="Euk_RNA-bind_prot"/>
</dbReference>
<evidence type="ECO:0000313" key="4">
    <source>
        <dbReference type="Proteomes" id="UP000183200"/>
    </source>
</evidence>
<dbReference type="Gene3D" id="3.30.70.330">
    <property type="match status" value="1"/>
</dbReference>
<gene>
    <name evidence="3" type="ORF">SAMN05421820_104302</name>
</gene>